<reference evidence="10 11" key="1">
    <citation type="journal article" date="2010" name="Appl. Environ. Microbiol.">
        <title>The genome sequence of the crenarchaeon Acidilobus saccharovorans supports a new order, Acidilobales, and suggests an important ecological role in terrestrial acidic hot springs.</title>
        <authorList>
            <person name="Mardanov A.V."/>
            <person name="Svetlitchnyi V.A."/>
            <person name="Beletsky A.V."/>
            <person name="Prokofeva M.I."/>
            <person name="Bonch-Osmolovskaya E.A."/>
            <person name="Ravin N.V."/>
            <person name="Skryabin K.G."/>
        </authorList>
    </citation>
    <scope>NUCLEOTIDE SEQUENCE [LARGE SCALE GENOMIC DNA]</scope>
    <source>
        <strain evidence="11">DSM 16705 / JCM 18335 / VKM B-2471 / 345-15</strain>
    </source>
</reference>
<evidence type="ECO:0000256" key="7">
    <source>
        <dbReference type="ARBA" id="ARBA00022840"/>
    </source>
</evidence>
<sequence length="249" mass="26639">MMPLSDATRSGGVKAYRLRLLIDAGLRVPPGFVMSVSEVTPRAVEEACSSSGCSFPAAVRISPPEVGLAEFALSAIGLRVAEGPEDVPYLATWLISRAAEVTPAAAGSMIIVQSLVASPKASGAAYTVSPITWFRRLIVEAVPGLGDEFMSVGSPHDSFTFDLSLRLVERRVMRKASARRYVPGRGVVAIPMADPWTQSLSDEEAREVASYALRAEEAVGGPLELEWAYSSGPWALGARPLPRQKFMSM</sequence>
<keyword evidence="10" id="KW-0670">Pyruvate</keyword>
<dbReference type="KEGG" id="asc:ASAC_1483"/>
<dbReference type="GO" id="GO:0005524">
    <property type="term" value="F:ATP binding"/>
    <property type="evidence" value="ECO:0007669"/>
    <property type="project" value="UniProtKB-KW"/>
</dbReference>
<evidence type="ECO:0000256" key="4">
    <source>
        <dbReference type="ARBA" id="ARBA00022723"/>
    </source>
</evidence>
<dbReference type="STRING" id="666510.ASAC_1483"/>
<dbReference type="InterPro" id="IPR006319">
    <property type="entry name" value="PEP_synth"/>
</dbReference>
<keyword evidence="3 10" id="KW-0808">Transferase</keyword>
<dbReference type="GO" id="GO:0008986">
    <property type="term" value="F:pyruvate, water dikinase activity"/>
    <property type="evidence" value="ECO:0007669"/>
    <property type="project" value="UniProtKB-EC"/>
</dbReference>
<name>D9PZA1_ACIS3</name>
<dbReference type="GO" id="GO:0046872">
    <property type="term" value="F:metal ion binding"/>
    <property type="evidence" value="ECO:0007669"/>
    <property type="project" value="UniProtKB-KW"/>
</dbReference>
<dbReference type="InParanoid" id="D9PZA1"/>
<gene>
    <name evidence="10" type="ordered locus">ASAC_1483</name>
</gene>
<proteinExistence type="inferred from homology"/>
<dbReference type="AlphaFoldDB" id="D9PZA1"/>
<keyword evidence="11" id="KW-1185">Reference proteome</keyword>
<protein>
    <submittedName>
        <fullName evidence="10">Phosphoenolpyruvate synthase (PEPS)</fullName>
        <ecNumber evidence="10">2.7.9.2</ecNumber>
    </submittedName>
</protein>
<organism evidence="10 11">
    <name type="scientific">Acidilobus saccharovorans (strain DSM 16705 / JCM 18335 / VKM B-2471 / 345-15)</name>
    <dbReference type="NCBI Taxonomy" id="666510"/>
    <lineage>
        <taxon>Archaea</taxon>
        <taxon>Thermoproteota</taxon>
        <taxon>Thermoprotei</taxon>
        <taxon>Acidilobales</taxon>
        <taxon>Acidilobaceae</taxon>
        <taxon>Acidilobus</taxon>
    </lineage>
</organism>
<dbReference type="OrthoDB" id="382057at2157"/>
<evidence type="ECO:0000256" key="1">
    <source>
        <dbReference type="ARBA" id="ARBA00001946"/>
    </source>
</evidence>
<keyword evidence="8" id="KW-0460">Magnesium</keyword>
<dbReference type="PANTHER" id="PTHR43030">
    <property type="entry name" value="PHOSPHOENOLPYRUVATE SYNTHASE"/>
    <property type="match status" value="1"/>
</dbReference>
<dbReference type="eggNOG" id="arCOG01111">
    <property type="taxonomic scope" value="Archaea"/>
</dbReference>
<evidence type="ECO:0000256" key="8">
    <source>
        <dbReference type="ARBA" id="ARBA00022842"/>
    </source>
</evidence>
<evidence type="ECO:0000256" key="6">
    <source>
        <dbReference type="ARBA" id="ARBA00022777"/>
    </source>
</evidence>
<evidence type="ECO:0000259" key="9">
    <source>
        <dbReference type="Pfam" id="PF01326"/>
    </source>
</evidence>
<keyword evidence="5" id="KW-0547">Nucleotide-binding</keyword>
<dbReference type="EC" id="2.7.9.2" evidence="10"/>
<evidence type="ECO:0000256" key="2">
    <source>
        <dbReference type="ARBA" id="ARBA00007837"/>
    </source>
</evidence>
<comment type="similarity">
    <text evidence="2">Belongs to the PEP-utilizing enzyme family.</text>
</comment>
<dbReference type="EMBL" id="CP001742">
    <property type="protein sequence ID" value="ADL19888.1"/>
    <property type="molecule type" value="Genomic_DNA"/>
</dbReference>
<dbReference type="InterPro" id="IPR002192">
    <property type="entry name" value="PPDK_AMP/ATP-bd"/>
</dbReference>
<evidence type="ECO:0000256" key="5">
    <source>
        <dbReference type="ARBA" id="ARBA00022741"/>
    </source>
</evidence>
<keyword evidence="4" id="KW-0479">Metal-binding</keyword>
<dbReference type="GeneID" id="9499742"/>
<keyword evidence="6" id="KW-0418">Kinase</keyword>
<dbReference type="Proteomes" id="UP000000346">
    <property type="component" value="Chromosome"/>
</dbReference>
<feature type="domain" description="Pyruvate phosphate dikinase AMP/ATP-binding" evidence="9">
    <location>
        <begin position="110"/>
        <end position="240"/>
    </location>
</feature>
<dbReference type="HOGENOM" id="CLU_1113821_0_0_2"/>
<evidence type="ECO:0000313" key="11">
    <source>
        <dbReference type="Proteomes" id="UP000000346"/>
    </source>
</evidence>
<dbReference type="Gene3D" id="3.30.470.20">
    <property type="entry name" value="ATP-grasp fold, B domain"/>
    <property type="match status" value="1"/>
</dbReference>
<dbReference type="PANTHER" id="PTHR43030:SF1">
    <property type="entry name" value="PHOSPHOENOLPYRUVATE SYNTHASE"/>
    <property type="match status" value="1"/>
</dbReference>
<dbReference type="SUPFAM" id="SSF56059">
    <property type="entry name" value="Glutathione synthetase ATP-binding domain-like"/>
    <property type="match status" value="1"/>
</dbReference>
<evidence type="ECO:0000313" key="10">
    <source>
        <dbReference type="EMBL" id="ADL19888.1"/>
    </source>
</evidence>
<comment type="cofactor">
    <cofactor evidence="1">
        <name>Mg(2+)</name>
        <dbReference type="ChEBI" id="CHEBI:18420"/>
    </cofactor>
</comment>
<dbReference type="RefSeq" id="WP_013267400.1">
    <property type="nucleotide sequence ID" value="NC_014374.1"/>
</dbReference>
<dbReference type="Pfam" id="PF01326">
    <property type="entry name" value="PPDK_N"/>
    <property type="match status" value="1"/>
</dbReference>
<evidence type="ECO:0000256" key="3">
    <source>
        <dbReference type="ARBA" id="ARBA00022679"/>
    </source>
</evidence>
<keyword evidence="7" id="KW-0067">ATP-binding</keyword>
<accession>D9PZA1</accession>